<keyword evidence="2" id="KW-1185">Reference proteome</keyword>
<organism evidence="1 2">
    <name type="scientific">Pistacia integerrima</name>
    <dbReference type="NCBI Taxonomy" id="434235"/>
    <lineage>
        <taxon>Eukaryota</taxon>
        <taxon>Viridiplantae</taxon>
        <taxon>Streptophyta</taxon>
        <taxon>Embryophyta</taxon>
        <taxon>Tracheophyta</taxon>
        <taxon>Spermatophyta</taxon>
        <taxon>Magnoliopsida</taxon>
        <taxon>eudicotyledons</taxon>
        <taxon>Gunneridae</taxon>
        <taxon>Pentapetalae</taxon>
        <taxon>rosids</taxon>
        <taxon>malvids</taxon>
        <taxon>Sapindales</taxon>
        <taxon>Anacardiaceae</taxon>
        <taxon>Pistacia</taxon>
    </lineage>
</organism>
<name>A0ACC0Z5B6_9ROSI</name>
<comment type="caution">
    <text evidence="1">The sequence shown here is derived from an EMBL/GenBank/DDBJ whole genome shotgun (WGS) entry which is preliminary data.</text>
</comment>
<reference evidence="2" key="1">
    <citation type="journal article" date="2023" name="G3 (Bethesda)">
        <title>Genome assembly and association tests identify interacting loci associated with vigor, precocity, and sex in interspecific pistachio rootstocks.</title>
        <authorList>
            <person name="Palmer W."/>
            <person name="Jacygrad E."/>
            <person name="Sagayaradj S."/>
            <person name="Cavanaugh K."/>
            <person name="Han R."/>
            <person name="Bertier L."/>
            <person name="Beede B."/>
            <person name="Kafkas S."/>
            <person name="Golino D."/>
            <person name="Preece J."/>
            <person name="Michelmore R."/>
        </authorList>
    </citation>
    <scope>NUCLEOTIDE SEQUENCE [LARGE SCALE GENOMIC DNA]</scope>
</reference>
<protein>
    <submittedName>
        <fullName evidence="1">Uncharacterized protein</fullName>
    </submittedName>
</protein>
<dbReference type="EMBL" id="CM047738">
    <property type="protein sequence ID" value="KAJ0046502.1"/>
    <property type="molecule type" value="Genomic_DNA"/>
</dbReference>
<proteinExistence type="predicted"/>
<sequence>MVVTSGRKFNKHSVLGASVNRGKAAGGTVIIPFVADMLLRSRSSKAGVDLLQANKGVKNSSHPLPSDGLSHIKEEFGLVDTLSYVEGYSPKSLFAGWVAVSKTLLKSGVSVPLHRLISAILECFDVVPLQLMTNTYLCIISMRIVYQRSGIGGLTINELINIY</sequence>
<dbReference type="Proteomes" id="UP001163603">
    <property type="component" value="Chromosome 3"/>
</dbReference>
<evidence type="ECO:0000313" key="2">
    <source>
        <dbReference type="Proteomes" id="UP001163603"/>
    </source>
</evidence>
<gene>
    <name evidence="1" type="ORF">Pint_05195</name>
</gene>
<evidence type="ECO:0000313" key="1">
    <source>
        <dbReference type="EMBL" id="KAJ0046502.1"/>
    </source>
</evidence>
<accession>A0ACC0Z5B6</accession>